<sequence>MDVQHSSEGHGDYILTFDKNEVEDLADPVMGKAAKMSRSILDLGYLLREAKFGMRDNFRQPPHAFDEQAPKQPSVED</sequence>
<evidence type="ECO:0000313" key="2">
    <source>
        <dbReference type="EMBL" id="SCY61629.1"/>
    </source>
</evidence>
<accession>A0A0P9CUX4</accession>
<dbReference type="EMBL" id="FMUN01000008">
    <property type="protein sequence ID" value="SCY61629.1"/>
    <property type="molecule type" value="Genomic_DNA"/>
</dbReference>
<organism evidence="2 3">
    <name type="scientific">Thiohalorhabdus denitrificans</name>
    <dbReference type="NCBI Taxonomy" id="381306"/>
    <lineage>
        <taxon>Bacteria</taxon>
        <taxon>Pseudomonadati</taxon>
        <taxon>Pseudomonadota</taxon>
        <taxon>Gammaproteobacteria</taxon>
        <taxon>Thiohalorhabdales</taxon>
        <taxon>Thiohalorhabdaceae</taxon>
        <taxon>Thiohalorhabdus</taxon>
    </lineage>
</organism>
<proteinExistence type="predicted"/>
<protein>
    <submittedName>
        <fullName evidence="2">Uncharacterized protein</fullName>
    </submittedName>
</protein>
<dbReference type="PATRIC" id="fig|381306.5.peg.2758"/>
<gene>
    <name evidence="2" type="ORF">SAMN05661077_2697</name>
</gene>
<evidence type="ECO:0000313" key="3">
    <source>
        <dbReference type="Proteomes" id="UP000183104"/>
    </source>
</evidence>
<evidence type="ECO:0000256" key="1">
    <source>
        <dbReference type="SAM" id="MobiDB-lite"/>
    </source>
</evidence>
<dbReference type="Proteomes" id="UP000183104">
    <property type="component" value="Unassembled WGS sequence"/>
</dbReference>
<dbReference type="STRING" id="381306.AN478_06670"/>
<keyword evidence="3" id="KW-1185">Reference proteome</keyword>
<name>A0A0P9CUX4_9GAMM</name>
<dbReference type="AlphaFoldDB" id="A0A0P9CUX4"/>
<reference evidence="3" key="1">
    <citation type="submission" date="2016-10" db="EMBL/GenBank/DDBJ databases">
        <authorList>
            <person name="Varghese N."/>
        </authorList>
    </citation>
    <scope>NUCLEOTIDE SEQUENCE [LARGE SCALE GENOMIC DNA]</scope>
    <source>
        <strain evidence="3">HL 19</strain>
    </source>
</reference>
<feature type="compositionally biased region" description="Basic and acidic residues" evidence="1">
    <location>
        <begin position="57"/>
        <end position="69"/>
    </location>
</feature>
<feature type="region of interest" description="Disordered" evidence="1">
    <location>
        <begin position="57"/>
        <end position="77"/>
    </location>
</feature>